<reference evidence="14" key="2">
    <citation type="submission" date="2015-08" db="EMBL/GenBank/DDBJ databases">
        <title>Complete DNA Sequence of Pseudomonas syringae pv. actinidiae, the Causal Agent of Kiwifruit Canker Disease.</title>
        <authorList>
            <person name="Rikkerink E.H.A."/>
            <person name="Fineran P.C."/>
        </authorList>
    </citation>
    <scope>NUCLEOTIDE SEQUENCE</scope>
    <source>
        <strain evidence="14">SkMP5</strain>
    </source>
</reference>
<dbReference type="AlphaFoldDB" id="A0A0K8QII3"/>
<dbReference type="STRING" id="1475481.GCA_000953855_00038"/>
<evidence type="ECO:0000313" key="13">
    <source>
        <dbReference type="EMBL" id="GAN45193.1"/>
    </source>
</evidence>
<evidence type="ECO:0000259" key="11">
    <source>
        <dbReference type="Pfam" id="PF04225"/>
    </source>
</evidence>
<dbReference type="FunFam" id="2.70.70.10:FF:000002">
    <property type="entry name" value="Murein DD-endopeptidase MepM"/>
    <property type="match status" value="1"/>
</dbReference>
<sequence>MGEGPSQAAHSARRRAIRRKAQRRHMHFYTHCAHWSVCRAGAAPIRWHRERWVLGGTALLLVLLTLVVIPAWASAMRSDPPAPAHTRLALPVPPLPPAAQKPQAPPEDWRTVRVQPGQTLADIFHGLGLSPSDLQRVLDADRDGQALRRIHPGDEFAFLLDGNGTLQGLRFDRDEATRVTLRFDAGQVRALAQARAVERREHIAHGVIENSLFDAGSQAGMSDAMILQLAKVFGYDIDFAQDLRPGDSFTVIYNDVYRDGEYLHEGNIVAAEFFNQGRRYTAYRFESPNGDVGYYSEDGRPLRKSFLRTPVDFTRISSRFTAARMHPILGRMRAHKGVDYAAPTGTPIYAAGDGVIKYRGWENGYGNFVVIQHNGTISTAYGHMSRFAPGERVGSRVHQGQIIGYVGMTGLATGPHLHYEFRVNGMQRDPLTVTLPKPEPLPAAQLAQFKRQNAPLLARIQAVDGRAQLASADNRSDRR</sequence>
<proteinExistence type="predicted"/>
<dbReference type="Proteomes" id="UP000253740">
    <property type="component" value="Unassembled WGS sequence"/>
</dbReference>
<dbReference type="GO" id="GO:0004222">
    <property type="term" value="F:metalloendopeptidase activity"/>
    <property type="evidence" value="ECO:0007669"/>
    <property type="project" value="TreeGrafter"/>
</dbReference>
<organism evidence="14">
    <name type="scientific">Mizugakiibacter sediminis</name>
    <dbReference type="NCBI Taxonomy" id="1475481"/>
    <lineage>
        <taxon>Bacteria</taxon>
        <taxon>Pseudomonadati</taxon>
        <taxon>Pseudomonadota</taxon>
        <taxon>Gammaproteobacteria</taxon>
        <taxon>Lysobacterales</taxon>
        <taxon>Rhodanobacteraceae</taxon>
        <taxon>Mizugakiibacter</taxon>
    </lineage>
</organism>
<evidence type="ECO:0000256" key="5">
    <source>
        <dbReference type="ARBA" id="ARBA00022801"/>
    </source>
</evidence>
<feature type="domain" description="Opacity-associated protein A LysM-like" evidence="11">
    <location>
        <begin position="109"/>
        <end position="177"/>
    </location>
</feature>
<feature type="domain" description="M23ase beta-sheet core" evidence="10">
    <location>
        <begin position="334"/>
        <end position="430"/>
    </location>
</feature>
<dbReference type="Gene3D" id="3.10.450.350">
    <property type="match status" value="2"/>
</dbReference>
<feature type="region of interest" description="Disordered" evidence="8">
    <location>
        <begin position="80"/>
        <end position="107"/>
    </location>
</feature>
<dbReference type="CDD" id="cd12797">
    <property type="entry name" value="M23_peptidase"/>
    <property type="match status" value="1"/>
</dbReference>
<dbReference type="PANTHER" id="PTHR21666:SF288">
    <property type="entry name" value="CELL DIVISION PROTEIN YTFB"/>
    <property type="match status" value="1"/>
</dbReference>
<dbReference type="PANTHER" id="PTHR21666">
    <property type="entry name" value="PEPTIDASE-RELATED"/>
    <property type="match status" value="1"/>
</dbReference>
<feature type="transmembrane region" description="Helical" evidence="9">
    <location>
        <begin position="52"/>
        <end position="73"/>
    </location>
</feature>
<name>A0A0K8QII3_9GAMM</name>
<evidence type="ECO:0000313" key="14">
    <source>
        <dbReference type="EMBL" id="GAP64755.1"/>
    </source>
</evidence>
<comment type="cofactor">
    <cofactor evidence="1">
        <name>Zn(2+)</name>
        <dbReference type="ChEBI" id="CHEBI:29105"/>
    </cofactor>
</comment>
<dbReference type="Pfam" id="PF04225">
    <property type="entry name" value="LysM_OapA"/>
    <property type="match status" value="1"/>
</dbReference>
<dbReference type="GO" id="GO:0006508">
    <property type="term" value="P:proteolysis"/>
    <property type="evidence" value="ECO:0007669"/>
    <property type="project" value="UniProtKB-KW"/>
</dbReference>
<gene>
    <name evidence="13" type="ORF">MBSD_1733</name>
    <name evidence="14" type="ORF">MBSD_n0037</name>
</gene>
<dbReference type="RefSeq" id="WP_062533938.1">
    <property type="nucleotide sequence ID" value="NZ_DF970132.1"/>
</dbReference>
<evidence type="ECO:0000256" key="8">
    <source>
        <dbReference type="SAM" id="MobiDB-lite"/>
    </source>
</evidence>
<evidence type="ECO:0000256" key="1">
    <source>
        <dbReference type="ARBA" id="ARBA00001947"/>
    </source>
</evidence>
<dbReference type="Pfam" id="PF01551">
    <property type="entry name" value="Peptidase_M23"/>
    <property type="match status" value="1"/>
</dbReference>
<dbReference type="HOGENOM" id="CLU_026846_3_2_6"/>
<dbReference type="GO" id="GO:0042834">
    <property type="term" value="F:peptidoglycan binding"/>
    <property type="evidence" value="ECO:0007669"/>
    <property type="project" value="InterPro"/>
</dbReference>
<keyword evidence="6" id="KW-0862">Zinc</keyword>
<dbReference type="InterPro" id="IPR016047">
    <property type="entry name" value="M23ase_b-sheet_dom"/>
</dbReference>
<protein>
    <submittedName>
        <fullName evidence="14">Metalloendopeptidase-like membrane protein</fullName>
    </submittedName>
    <submittedName>
        <fullName evidence="13">Peptidase M23</fullName>
    </submittedName>
</protein>
<evidence type="ECO:0000313" key="15">
    <source>
        <dbReference type="Proteomes" id="UP000253740"/>
    </source>
</evidence>
<dbReference type="Gene3D" id="2.70.70.10">
    <property type="entry name" value="Glucose Permease (Domain IIA)"/>
    <property type="match status" value="1"/>
</dbReference>
<keyword evidence="9" id="KW-1133">Transmembrane helix</keyword>
<dbReference type="EMBL" id="DF952379">
    <property type="protein sequence ID" value="GAN45193.1"/>
    <property type="molecule type" value="Genomic_DNA"/>
</dbReference>
<dbReference type="InterPro" id="IPR007340">
    <property type="entry name" value="LysM_Opacity-associatedA"/>
</dbReference>
<dbReference type="EMBL" id="DF970132">
    <property type="protein sequence ID" value="GAP64755.1"/>
    <property type="molecule type" value="Genomic_DNA"/>
</dbReference>
<evidence type="ECO:0000256" key="2">
    <source>
        <dbReference type="ARBA" id="ARBA00004196"/>
    </source>
</evidence>
<dbReference type="GO" id="GO:0030313">
    <property type="term" value="C:cell envelope"/>
    <property type="evidence" value="ECO:0007669"/>
    <property type="project" value="UniProtKB-SubCell"/>
</dbReference>
<comment type="subcellular location">
    <subcellularLocation>
        <location evidence="2">Cell envelope</location>
    </subcellularLocation>
</comment>
<keyword evidence="3" id="KW-0645">Protease</keyword>
<keyword evidence="7" id="KW-0482">Metalloprotease</keyword>
<dbReference type="OrthoDB" id="9805070at2"/>
<evidence type="ECO:0000256" key="7">
    <source>
        <dbReference type="ARBA" id="ARBA00023049"/>
    </source>
</evidence>
<keyword evidence="5" id="KW-0378">Hydrolase</keyword>
<evidence type="ECO:0000259" key="12">
    <source>
        <dbReference type="Pfam" id="PF19425"/>
    </source>
</evidence>
<accession>A0A0K8QII3</accession>
<dbReference type="GO" id="GO:0046872">
    <property type="term" value="F:metal ion binding"/>
    <property type="evidence" value="ECO:0007669"/>
    <property type="project" value="UniProtKB-KW"/>
</dbReference>
<dbReference type="InterPro" id="IPR011055">
    <property type="entry name" value="Dup_hybrid_motif"/>
</dbReference>
<evidence type="ECO:0000256" key="4">
    <source>
        <dbReference type="ARBA" id="ARBA00022723"/>
    </source>
</evidence>
<keyword evidence="15" id="KW-1185">Reference proteome</keyword>
<feature type="domain" description="Csd3-like second N-terminal" evidence="12">
    <location>
        <begin position="202"/>
        <end position="321"/>
    </location>
</feature>
<keyword evidence="9" id="KW-0472">Membrane</keyword>
<dbReference type="InterPro" id="IPR045834">
    <property type="entry name" value="Csd3_N2"/>
</dbReference>
<evidence type="ECO:0000256" key="9">
    <source>
        <dbReference type="SAM" id="Phobius"/>
    </source>
</evidence>
<keyword evidence="9" id="KW-0812">Transmembrane</keyword>
<evidence type="ECO:0000256" key="6">
    <source>
        <dbReference type="ARBA" id="ARBA00022833"/>
    </source>
</evidence>
<evidence type="ECO:0000256" key="3">
    <source>
        <dbReference type="ARBA" id="ARBA00022670"/>
    </source>
</evidence>
<reference evidence="13" key="1">
    <citation type="submission" date="2015-03" db="EMBL/GenBank/DDBJ databases">
        <title>Draft genome sequence of Mizugakiibacter sediminis skMP5.</title>
        <authorList>
            <person name="Watanabe T."/>
            <person name="Kojima H."/>
            <person name="Fukui M."/>
        </authorList>
    </citation>
    <scope>NUCLEOTIDE SEQUENCE</scope>
    <source>
        <strain evidence="13">SkMP5</strain>
    </source>
</reference>
<dbReference type="InterPro" id="IPR050570">
    <property type="entry name" value="Cell_wall_metabolism_enzyme"/>
</dbReference>
<dbReference type="Pfam" id="PF19425">
    <property type="entry name" value="Csd3_N2"/>
    <property type="match status" value="1"/>
</dbReference>
<keyword evidence="4" id="KW-0479">Metal-binding</keyword>
<feature type="compositionally biased region" description="Pro residues" evidence="8">
    <location>
        <begin position="91"/>
        <end position="105"/>
    </location>
</feature>
<dbReference type="SUPFAM" id="SSF51261">
    <property type="entry name" value="Duplicated hybrid motif"/>
    <property type="match status" value="1"/>
</dbReference>
<evidence type="ECO:0000259" key="10">
    <source>
        <dbReference type="Pfam" id="PF01551"/>
    </source>
</evidence>